<protein>
    <recommendedName>
        <fullName evidence="12">N-acetylgalactosaminide beta-1,3-galactosyltransferase</fullName>
    </recommendedName>
</protein>
<comment type="similarity">
    <text evidence="2">Belongs to the glycosyltransferase 31 family. Beta3-Gal-T subfamily.</text>
</comment>
<sequence>DYYRSRLFCFILTSQSNLENRSRAIYETWGHRCGRFVFITRLNSSTSYTIYDNQYKYLKEDQLPIQYIPTLPNKVRSTLLFLNKYYSNYDWYLKADDDTYIIVENLLRFLVSTIKRRPKPVLYGYRFREDYYVSGGGGYVLIRKGLNLFGSYINNDSRYFECKSPMEDIMVGSCFKRIFEIAPKDETKDLITVGETIDDEGRERFHPQPFRVHFNGPLNKIARYWIYDKAFHHNLFGYESISETTISFHYTQPEDMYQMDSLLYHIREFDKEVCLSHS</sequence>
<evidence type="ECO:0000313" key="10">
    <source>
        <dbReference type="EMBL" id="CAF1330167.1"/>
    </source>
</evidence>
<dbReference type="Pfam" id="PF01762">
    <property type="entry name" value="Galactosyl_T"/>
    <property type="match status" value="1"/>
</dbReference>
<evidence type="ECO:0000256" key="7">
    <source>
        <dbReference type="ARBA" id="ARBA00022989"/>
    </source>
</evidence>
<dbReference type="PANTHER" id="PTHR23033:SF12">
    <property type="entry name" value="GLYCOPROTEIN-N-ACETYLGALACTOSAMINE 3-BETA-GALACTOSYLTRANSFERASE 1-RELATED"/>
    <property type="match status" value="1"/>
</dbReference>
<dbReference type="GO" id="GO:0016263">
    <property type="term" value="F:glycoprotein-N-acetylgalactosamine 3-beta-galactosyltransferase activity"/>
    <property type="evidence" value="ECO:0007669"/>
    <property type="project" value="TreeGrafter"/>
</dbReference>
<dbReference type="AlphaFoldDB" id="A0A815FKW3"/>
<gene>
    <name evidence="10" type="ORF">RFH988_LOCUS31217</name>
</gene>
<dbReference type="Proteomes" id="UP000663882">
    <property type="component" value="Unassembled WGS sequence"/>
</dbReference>
<dbReference type="InterPro" id="IPR002659">
    <property type="entry name" value="Glyco_trans_31"/>
</dbReference>
<keyword evidence="8" id="KW-0333">Golgi apparatus</keyword>
<proteinExistence type="inferred from homology"/>
<evidence type="ECO:0000256" key="5">
    <source>
        <dbReference type="ARBA" id="ARBA00022692"/>
    </source>
</evidence>
<feature type="non-terminal residue" evidence="10">
    <location>
        <position position="1"/>
    </location>
</feature>
<keyword evidence="6" id="KW-0735">Signal-anchor</keyword>
<organism evidence="10 11">
    <name type="scientific">Rotaria sordida</name>
    <dbReference type="NCBI Taxonomy" id="392033"/>
    <lineage>
        <taxon>Eukaryota</taxon>
        <taxon>Metazoa</taxon>
        <taxon>Spiralia</taxon>
        <taxon>Gnathifera</taxon>
        <taxon>Rotifera</taxon>
        <taxon>Eurotatoria</taxon>
        <taxon>Bdelloidea</taxon>
        <taxon>Philodinida</taxon>
        <taxon>Philodinidae</taxon>
        <taxon>Rotaria</taxon>
    </lineage>
</organism>
<evidence type="ECO:0000256" key="6">
    <source>
        <dbReference type="ARBA" id="ARBA00022968"/>
    </source>
</evidence>
<dbReference type="OrthoDB" id="414175at2759"/>
<dbReference type="InterPro" id="IPR026050">
    <property type="entry name" value="C1GALT1/C1GALT1_chp1"/>
</dbReference>
<comment type="caution">
    <text evidence="10">The sequence shown here is derived from an EMBL/GenBank/DDBJ whole genome shotgun (WGS) entry which is preliminary data.</text>
</comment>
<evidence type="ECO:0000256" key="9">
    <source>
        <dbReference type="ARBA" id="ARBA00023136"/>
    </source>
</evidence>
<keyword evidence="9" id="KW-0472">Membrane</keyword>
<evidence type="ECO:0000256" key="3">
    <source>
        <dbReference type="ARBA" id="ARBA00022676"/>
    </source>
</evidence>
<evidence type="ECO:0000256" key="4">
    <source>
        <dbReference type="ARBA" id="ARBA00022679"/>
    </source>
</evidence>
<comment type="subcellular location">
    <subcellularLocation>
        <location evidence="1">Golgi apparatus membrane</location>
        <topology evidence="1">Single-pass type II membrane protein</topology>
    </subcellularLocation>
</comment>
<evidence type="ECO:0000256" key="2">
    <source>
        <dbReference type="ARBA" id="ARBA00006462"/>
    </source>
</evidence>
<dbReference type="Gene3D" id="3.90.550.50">
    <property type="match status" value="1"/>
</dbReference>
<accession>A0A815FKW3</accession>
<evidence type="ECO:0008006" key="12">
    <source>
        <dbReference type="Google" id="ProtNLM"/>
    </source>
</evidence>
<dbReference type="GO" id="GO:0000139">
    <property type="term" value="C:Golgi membrane"/>
    <property type="evidence" value="ECO:0007669"/>
    <property type="project" value="UniProtKB-SubCell"/>
</dbReference>
<dbReference type="EMBL" id="CAJNOO010003305">
    <property type="protein sequence ID" value="CAF1330167.1"/>
    <property type="molecule type" value="Genomic_DNA"/>
</dbReference>
<keyword evidence="5" id="KW-0812">Transmembrane</keyword>
<evidence type="ECO:0000256" key="8">
    <source>
        <dbReference type="ARBA" id="ARBA00023034"/>
    </source>
</evidence>
<keyword evidence="7" id="KW-1133">Transmembrane helix</keyword>
<name>A0A815FKW3_9BILA</name>
<keyword evidence="4" id="KW-0808">Transferase</keyword>
<evidence type="ECO:0000313" key="11">
    <source>
        <dbReference type="Proteomes" id="UP000663882"/>
    </source>
</evidence>
<dbReference type="PANTHER" id="PTHR23033">
    <property type="entry name" value="BETA1,3-GALACTOSYLTRANSFERASE"/>
    <property type="match status" value="1"/>
</dbReference>
<reference evidence="10" key="1">
    <citation type="submission" date="2021-02" db="EMBL/GenBank/DDBJ databases">
        <authorList>
            <person name="Nowell W R."/>
        </authorList>
    </citation>
    <scope>NUCLEOTIDE SEQUENCE</scope>
</reference>
<evidence type="ECO:0000256" key="1">
    <source>
        <dbReference type="ARBA" id="ARBA00004323"/>
    </source>
</evidence>
<keyword evidence="3" id="KW-0328">Glycosyltransferase</keyword>